<feature type="non-terminal residue" evidence="2">
    <location>
        <position position="76"/>
    </location>
</feature>
<gene>
    <name evidence="2" type="ORF">V8Z71_23825</name>
</gene>
<dbReference type="EMBL" id="JBANDX010000107">
    <property type="protein sequence ID" value="MEL0611335.1"/>
    <property type="molecule type" value="Genomic_DNA"/>
</dbReference>
<dbReference type="PANTHER" id="PTHR36178">
    <property type="entry name" value="SLR0625 PROTEIN"/>
    <property type="match status" value="1"/>
</dbReference>
<evidence type="ECO:0000313" key="3">
    <source>
        <dbReference type="Proteomes" id="UP001377160"/>
    </source>
</evidence>
<feature type="transmembrane region" description="Helical" evidence="1">
    <location>
        <begin position="27"/>
        <end position="49"/>
    </location>
</feature>
<keyword evidence="1" id="KW-1133">Transmembrane helix</keyword>
<accession>A0ABU9FYP7</accession>
<sequence>GGVGTTLAGAPMFVEEFGISNALELGVASNTVGLIAACVIGGPIANYLLNKHKISPSKEEDVTVGAFQESETRTEL</sequence>
<name>A0ABU9FYP7_9VIBR</name>
<keyword evidence="3" id="KW-1185">Reference proteome</keyword>
<organism evidence="2 3">
    <name type="scientific">Vibrio echinoideorum</name>
    <dbReference type="NCBI Taxonomy" id="2100116"/>
    <lineage>
        <taxon>Bacteria</taxon>
        <taxon>Pseudomonadati</taxon>
        <taxon>Pseudomonadota</taxon>
        <taxon>Gammaproteobacteria</taxon>
        <taxon>Vibrionales</taxon>
        <taxon>Vibrionaceae</taxon>
        <taxon>Vibrio</taxon>
    </lineage>
</organism>
<dbReference type="RefSeq" id="WP_341636217.1">
    <property type="nucleotide sequence ID" value="NZ_JBANDX010000107.1"/>
</dbReference>
<proteinExistence type="predicted"/>
<protein>
    <submittedName>
        <fullName evidence="2">Sodium/glutamate symporter</fullName>
    </submittedName>
</protein>
<dbReference type="PANTHER" id="PTHR36178:SF1">
    <property type="entry name" value="SODIUM_GLUTAMATE SYMPORTER"/>
    <property type="match status" value="1"/>
</dbReference>
<evidence type="ECO:0000313" key="2">
    <source>
        <dbReference type="EMBL" id="MEL0611335.1"/>
    </source>
</evidence>
<evidence type="ECO:0000256" key="1">
    <source>
        <dbReference type="SAM" id="Phobius"/>
    </source>
</evidence>
<feature type="non-terminal residue" evidence="2">
    <location>
        <position position="1"/>
    </location>
</feature>
<dbReference type="Proteomes" id="UP001377160">
    <property type="component" value="Unassembled WGS sequence"/>
</dbReference>
<comment type="caution">
    <text evidence="2">The sequence shown here is derived from an EMBL/GenBank/DDBJ whole genome shotgun (WGS) entry which is preliminary data.</text>
</comment>
<keyword evidence="1" id="KW-0812">Transmembrane</keyword>
<dbReference type="InterPro" id="IPR004445">
    <property type="entry name" value="GltS"/>
</dbReference>
<reference evidence="2 3" key="1">
    <citation type="submission" date="2024-02" db="EMBL/GenBank/DDBJ databases">
        <title>Bacteria isolated from the canopy kelp, Nereocystis luetkeana.</title>
        <authorList>
            <person name="Pfister C.A."/>
            <person name="Younker I.T."/>
            <person name="Light S.H."/>
        </authorList>
    </citation>
    <scope>NUCLEOTIDE SEQUENCE [LARGE SCALE GENOMIC DNA]</scope>
    <source>
        <strain evidence="2 3">TI.1.15</strain>
    </source>
</reference>
<keyword evidence="1" id="KW-0472">Membrane</keyword>
<dbReference type="Pfam" id="PF03616">
    <property type="entry name" value="Glt_symporter"/>
    <property type="match status" value="1"/>
</dbReference>